<gene>
    <name evidence="2" type="ORF">KGD84_00855</name>
</gene>
<dbReference type="EMBL" id="CP074133">
    <property type="protein sequence ID" value="QUX22994.1"/>
    <property type="molecule type" value="Genomic_DNA"/>
</dbReference>
<evidence type="ECO:0000313" key="2">
    <source>
        <dbReference type="EMBL" id="QUX22994.1"/>
    </source>
</evidence>
<feature type="region of interest" description="Disordered" evidence="1">
    <location>
        <begin position="45"/>
        <end position="65"/>
    </location>
</feature>
<accession>A0ABX8BP08</accession>
<protein>
    <submittedName>
        <fullName evidence="2">Uncharacterized protein</fullName>
    </submittedName>
</protein>
<keyword evidence="3" id="KW-1185">Reference proteome</keyword>
<dbReference type="RefSeq" id="WP_220564205.1">
    <property type="nucleotide sequence ID" value="NZ_CP074133.1"/>
</dbReference>
<proteinExistence type="predicted"/>
<reference evidence="2 3" key="1">
    <citation type="submission" date="2021-05" db="EMBL/GenBank/DDBJ databases">
        <title>Direct Submission.</title>
        <authorList>
            <person name="Li K."/>
            <person name="Gao J."/>
        </authorList>
    </citation>
    <scope>NUCLEOTIDE SEQUENCE [LARGE SCALE GENOMIC DNA]</scope>
    <source>
        <strain evidence="2 3">Mg02</strain>
    </source>
</reference>
<organism evidence="2 3">
    <name type="scientific">Nocardiopsis changdeensis</name>
    <dbReference type="NCBI Taxonomy" id="2831969"/>
    <lineage>
        <taxon>Bacteria</taxon>
        <taxon>Bacillati</taxon>
        <taxon>Actinomycetota</taxon>
        <taxon>Actinomycetes</taxon>
        <taxon>Streptosporangiales</taxon>
        <taxon>Nocardiopsidaceae</taxon>
        <taxon>Nocardiopsis</taxon>
    </lineage>
</organism>
<name>A0ABX8BP08_9ACTN</name>
<evidence type="ECO:0000313" key="3">
    <source>
        <dbReference type="Proteomes" id="UP000676079"/>
    </source>
</evidence>
<dbReference type="Proteomes" id="UP000676079">
    <property type="component" value="Chromosome"/>
</dbReference>
<evidence type="ECO:0000256" key="1">
    <source>
        <dbReference type="SAM" id="MobiDB-lite"/>
    </source>
</evidence>
<sequence length="65" mass="7261">MIRSTTWDADTERHVPTDHLCPCGGTPCPACQVGSICQVSGRDYTDQDPSGAAWWDPTEEWDYED</sequence>